<dbReference type="GO" id="GO:0042761">
    <property type="term" value="P:very long-chain fatty acid biosynthetic process"/>
    <property type="evidence" value="ECO:0007669"/>
    <property type="project" value="TreeGrafter"/>
</dbReference>
<protein>
    <submittedName>
        <fullName evidence="11">Synaptic glycoprotein SC2</fullName>
    </submittedName>
</protein>
<keyword evidence="5 9" id="KW-1133">Transmembrane helix</keyword>
<organism evidence="11 12">
    <name type="scientific">Giardia muris</name>
    <dbReference type="NCBI Taxonomy" id="5742"/>
    <lineage>
        <taxon>Eukaryota</taxon>
        <taxon>Metamonada</taxon>
        <taxon>Diplomonadida</taxon>
        <taxon>Hexamitidae</taxon>
        <taxon>Giardiinae</taxon>
        <taxon>Giardia</taxon>
    </lineage>
</organism>
<feature type="transmembrane region" description="Helical" evidence="9">
    <location>
        <begin position="294"/>
        <end position="318"/>
    </location>
</feature>
<evidence type="ECO:0000256" key="8">
    <source>
        <dbReference type="ARBA" id="ARBA00023136"/>
    </source>
</evidence>
<evidence type="ECO:0000259" key="10">
    <source>
        <dbReference type="Pfam" id="PF02544"/>
    </source>
</evidence>
<dbReference type="AlphaFoldDB" id="A0A4Z1T5U2"/>
<name>A0A4Z1T5U2_GIAMU</name>
<keyword evidence="3" id="KW-0444">Lipid biosynthesis</keyword>
<keyword evidence="4 9" id="KW-0812">Transmembrane</keyword>
<dbReference type="OrthoDB" id="540503at2759"/>
<evidence type="ECO:0000256" key="2">
    <source>
        <dbReference type="ARBA" id="ARBA00007742"/>
    </source>
</evidence>
<dbReference type="PANTHER" id="PTHR10556">
    <property type="entry name" value="3-OXO-5-ALPHA-STEROID 4-DEHYDROGENASE"/>
    <property type="match status" value="1"/>
</dbReference>
<evidence type="ECO:0000313" key="11">
    <source>
        <dbReference type="EMBL" id="TNJ29423.1"/>
    </source>
</evidence>
<evidence type="ECO:0000256" key="5">
    <source>
        <dbReference type="ARBA" id="ARBA00022989"/>
    </source>
</evidence>
<evidence type="ECO:0000256" key="9">
    <source>
        <dbReference type="SAM" id="Phobius"/>
    </source>
</evidence>
<evidence type="ECO:0000256" key="4">
    <source>
        <dbReference type="ARBA" id="ARBA00022692"/>
    </source>
</evidence>
<dbReference type="Proteomes" id="UP000315496">
    <property type="component" value="Chromosome 1"/>
</dbReference>
<dbReference type="InterPro" id="IPR039357">
    <property type="entry name" value="SRD5A/TECR"/>
</dbReference>
<keyword evidence="12" id="KW-1185">Reference proteome</keyword>
<feature type="transmembrane region" description="Helical" evidence="9">
    <location>
        <begin position="224"/>
        <end position="248"/>
    </location>
</feature>
<evidence type="ECO:0000313" key="12">
    <source>
        <dbReference type="Proteomes" id="UP000315496"/>
    </source>
</evidence>
<evidence type="ECO:0000256" key="7">
    <source>
        <dbReference type="ARBA" id="ARBA00023098"/>
    </source>
</evidence>
<accession>A0A4Z1T5U2</accession>
<comment type="subcellular location">
    <subcellularLocation>
        <location evidence="1">Membrane</location>
        <topology evidence="1">Multi-pass membrane protein</topology>
    </subcellularLocation>
</comment>
<dbReference type="PANTHER" id="PTHR10556:SF28">
    <property type="entry name" value="VERY-LONG-CHAIN ENOYL-COA REDUCTASE"/>
    <property type="match status" value="1"/>
</dbReference>
<keyword evidence="6" id="KW-0560">Oxidoreductase</keyword>
<dbReference type="InterPro" id="IPR001104">
    <property type="entry name" value="3-oxo-5_a-steroid_4-DH_C"/>
</dbReference>
<evidence type="ECO:0000256" key="1">
    <source>
        <dbReference type="ARBA" id="ARBA00004141"/>
    </source>
</evidence>
<comment type="caution">
    <text evidence="11">The sequence shown here is derived from an EMBL/GenBank/DDBJ whole genome shotgun (WGS) entry which is preliminary data.</text>
</comment>
<dbReference type="Pfam" id="PF02544">
    <property type="entry name" value="Steroid_dh"/>
    <property type="match status" value="1"/>
</dbReference>
<comment type="similarity">
    <text evidence="2">Belongs to the steroid 5-alpha reductase family.</text>
</comment>
<evidence type="ECO:0000256" key="6">
    <source>
        <dbReference type="ARBA" id="ARBA00023002"/>
    </source>
</evidence>
<keyword evidence="7" id="KW-0443">Lipid metabolism</keyword>
<feature type="domain" description="3-oxo-5-alpha-steroid 4-dehydrogenase C-terminal" evidence="10">
    <location>
        <begin position="227"/>
        <end position="338"/>
    </location>
</feature>
<sequence>MLLIIKRRSGEARVEVPDEMLVSEATRRVCEELHLPPARTRFYLEQALDGMSEGCSDTGTKTTKCIKRVYLLGEIPINRFGKETLTLGVKDMGSQVSYRGVFLLEYAGPLLIWIGMYSCSSIRRSSIFTKLATIMWVFHYCKRLFETLFVHTFSQATMPMYNLVKNCTYYWGFAVAISWHVLYYSPGIDVQKSLEQWEELLQQFRDTQDKKYVLTLSRSISEHLFFNVTLLPVIFFFLFETLNFYCHIKLRNLRKEKGKEKGKGSEPTPRYLLPVGFLFNRITCPNYTMEVLSWVSFTLFTHSWVSALFTLCGFVQMLKWADQRHKKLMELYPEVQRRWRIFPLI</sequence>
<dbReference type="GO" id="GO:0016627">
    <property type="term" value="F:oxidoreductase activity, acting on the CH-CH group of donors"/>
    <property type="evidence" value="ECO:0007669"/>
    <property type="project" value="InterPro"/>
</dbReference>
<proteinExistence type="inferred from homology"/>
<dbReference type="GO" id="GO:0016020">
    <property type="term" value="C:membrane"/>
    <property type="evidence" value="ECO:0007669"/>
    <property type="project" value="UniProtKB-SubCell"/>
</dbReference>
<evidence type="ECO:0000256" key="3">
    <source>
        <dbReference type="ARBA" id="ARBA00022516"/>
    </source>
</evidence>
<reference evidence="11 12" key="1">
    <citation type="submission" date="2019-05" db="EMBL/GenBank/DDBJ databases">
        <title>The compact genome of Giardia muris reveals important steps in the evolution of intestinal protozoan parasites.</title>
        <authorList>
            <person name="Xu F."/>
            <person name="Jimenez-Gonzalez A."/>
            <person name="Einarsson E."/>
            <person name="Astvaldsson A."/>
            <person name="Peirasmaki D."/>
            <person name="Eckmann L."/>
            <person name="Andersson J.O."/>
            <person name="Svard S.G."/>
            <person name="Jerlstrom-Hultqvist J."/>
        </authorList>
    </citation>
    <scope>NUCLEOTIDE SEQUENCE [LARGE SCALE GENOMIC DNA]</scope>
    <source>
        <strain evidence="11 12">Roberts-Thomson</strain>
    </source>
</reference>
<dbReference type="PROSITE" id="PS50244">
    <property type="entry name" value="S5A_REDUCTASE"/>
    <property type="match status" value="1"/>
</dbReference>
<dbReference type="EMBL" id="VDLU01000001">
    <property type="protein sequence ID" value="TNJ29423.1"/>
    <property type="molecule type" value="Genomic_DNA"/>
</dbReference>
<feature type="transmembrane region" description="Helical" evidence="9">
    <location>
        <begin position="168"/>
        <end position="185"/>
    </location>
</feature>
<keyword evidence="8 9" id="KW-0472">Membrane</keyword>
<dbReference type="VEuPathDB" id="GiardiaDB:GMRT_10283"/>
<gene>
    <name evidence="11" type="ORF">GMRT_10283</name>
</gene>